<keyword evidence="5" id="KW-0175">Coiled coil</keyword>
<dbReference type="AlphaFoldDB" id="C4FLE7"/>
<dbReference type="InterPro" id="IPR012340">
    <property type="entry name" value="NA-bd_OB-fold"/>
</dbReference>
<name>C4FLE7_9AQUI</name>
<dbReference type="InterPro" id="IPR035104">
    <property type="entry name" value="Ribosomal_protein_S1-like"/>
</dbReference>
<feature type="domain" description="S1 motif" evidence="6">
    <location>
        <begin position="436"/>
        <end position="505"/>
    </location>
</feature>
<keyword evidence="8" id="KW-1185">Reference proteome</keyword>
<keyword evidence="3" id="KW-0687">Ribonucleoprotein</keyword>
<dbReference type="OrthoDB" id="9804077at2"/>
<dbReference type="Proteomes" id="UP000005540">
    <property type="component" value="Unassembled WGS sequence"/>
</dbReference>
<dbReference type="GO" id="GO:0006412">
    <property type="term" value="P:translation"/>
    <property type="evidence" value="ECO:0007669"/>
    <property type="project" value="TreeGrafter"/>
</dbReference>
<evidence type="ECO:0000313" key="7">
    <source>
        <dbReference type="EMBL" id="EEP60104.1"/>
    </source>
</evidence>
<evidence type="ECO:0000256" key="2">
    <source>
        <dbReference type="ARBA" id="ARBA00022980"/>
    </source>
</evidence>
<dbReference type="PANTHER" id="PTHR10724:SF7">
    <property type="entry name" value="SMALL RIBOSOMAL SUBUNIT PROTEIN BS1C"/>
    <property type="match status" value="1"/>
</dbReference>
<gene>
    <name evidence="7" type="ORF">SULYE_1401</name>
</gene>
<comment type="caution">
    <text evidence="7">The sequence shown here is derived from an EMBL/GenBank/DDBJ whole genome shotgun (WGS) entry which is preliminary data.</text>
</comment>
<accession>C4FLE7</accession>
<feature type="domain" description="S1 motif" evidence="6">
    <location>
        <begin position="185"/>
        <end position="252"/>
    </location>
</feature>
<organism evidence="7 8">
    <name type="scientific">Sulfurihydrogenibium yellowstonense SS-5</name>
    <dbReference type="NCBI Taxonomy" id="432331"/>
    <lineage>
        <taxon>Bacteria</taxon>
        <taxon>Pseudomonadati</taxon>
        <taxon>Aquificota</taxon>
        <taxon>Aquificia</taxon>
        <taxon>Aquificales</taxon>
        <taxon>Hydrogenothermaceae</taxon>
        <taxon>Sulfurihydrogenibium</taxon>
    </lineage>
</organism>
<dbReference type="InterPro" id="IPR050437">
    <property type="entry name" value="Ribos_protein_bS1-like"/>
</dbReference>
<feature type="domain" description="S1 motif" evidence="6">
    <location>
        <begin position="267"/>
        <end position="335"/>
    </location>
</feature>
<feature type="domain" description="S1 motif" evidence="6">
    <location>
        <begin position="352"/>
        <end position="419"/>
    </location>
</feature>
<evidence type="ECO:0000256" key="4">
    <source>
        <dbReference type="ARBA" id="ARBA00025604"/>
    </source>
</evidence>
<dbReference type="Pfam" id="PF00575">
    <property type="entry name" value="S1"/>
    <property type="match status" value="5"/>
</dbReference>
<feature type="domain" description="S1 motif" evidence="6">
    <location>
        <begin position="98"/>
        <end position="164"/>
    </location>
</feature>
<evidence type="ECO:0000256" key="1">
    <source>
        <dbReference type="ARBA" id="ARBA00006767"/>
    </source>
</evidence>
<evidence type="ECO:0000256" key="3">
    <source>
        <dbReference type="ARBA" id="ARBA00023274"/>
    </source>
</evidence>
<proteinExistence type="inferred from homology"/>
<dbReference type="FunFam" id="2.40.50.140:FF:000103">
    <property type="entry name" value="protein RRP5 homolog"/>
    <property type="match status" value="1"/>
</dbReference>
<comment type="similarity">
    <text evidence="1">Belongs to the bacterial ribosomal protein bS1 family.</text>
</comment>
<dbReference type="GO" id="GO:0022627">
    <property type="term" value="C:cytosolic small ribosomal subunit"/>
    <property type="evidence" value="ECO:0007669"/>
    <property type="project" value="TreeGrafter"/>
</dbReference>
<keyword evidence="2 7" id="KW-0689">Ribosomal protein</keyword>
<dbReference type="SMART" id="SM00316">
    <property type="entry name" value="S1"/>
    <property type="match status" value="6"/>
</dbReference>
<evidence type="ECO:0000256" key="5">
    <source>
        <dbReference type="SAM" id="Coils"/>
    </source>
</evidence>
<evidence type="ECO:0000313" key="8">
    <source>
        <dbReference type="Proteomes" id="UP000005540"/>
    </source>
</evidence>
<dbReference type="PRINTS" id="PR00681">
    <property type="entry name" value="RIBOSOMALS1"/>
</dbReference>
<dbReference type="InterPro" id="IPR003029">
    <property type="entry name" value="S1_domain"/>
</dbReference>
<feature type="coiled-coil region" evidence="5">
    <location>
        <begin position="502"/>
        <end position="541"/>
    </location>
</feature>
<feature type="domain" description="S1 motif" evidence="6">
    <location>
        <begin position="20"/>
        <end position="80"/>
    </location>
</feature>
<comment type="function">
    <text evidence="4">Binds mRNA; thus facilitating recognition of the initiation point. It is needed to translate mRNA with a short Shine-Dalgarno (SD) purine-rich sequence.</text>
</comment>
<evidence type="ECO:0000259" key="6">
    <source>
        <dbReference type="PROSITE" id="PS50126"/>
    </source>
</evidence>
<dbReference type="GO" id="GO:0003729">
    <property type="term" value="F:mRNA binding"/>
    <property type="evidence" value="ECO:0007669"/>
    <property type="project" value="TreeGrafter"/>
</dbReference>
<dbReference type="GO" id="GO:0003735">
    <property type="term" value="F:structural constituent of ribosome"/>
    <property type="evidence" value="ECO:0007669"/>
    <property type="project" value="TreeGrafter"/>
</dbReference>
<reference evidence="7 8" key="1">
    <citation type="submission" date="2009-04" db="EMBL/GenBank/DDBJ databases">
        <authorList>
            <person name="Reysenbach A.-L."/>
            <person name="Heidelberg J.F."/>
            <person name="Nelson W.C."/>
        </authorList>
    </citation>
    <scope>NUCLEOTIDE SEQUENCE [LARGE SCALE GENOMIC DNA]</scope>
    <source>
        <strain evidence="7 8">SS-5</strain>
    </source>
</reference>
<dbReference type="RefSeq" id="WP_007547724.1">
    <property type="nucleotide sequence ID" value="NZ_ABZS01000151.1"/>
</dbReference>
<dbReference type="SUPFAM" id="SSF50249">
    <property type="entry name" value="Nucleic acid-binding proteins"/>
    <property type="match status" value="6"/>
</dbReference>
<protein>
    <submittedName>
        <fullName evidence="7">Ribosomal protein S01</fullName>
    </submittedName>
</protein>
<dbReference type="PROSITE" id="PS50126">
    <property type="entry name" value="S1"/>
    <property type="match status" value="6"/>
</dbReference>
<dbReference type="PANTHER" id="PTHR10724">
    <property type="entry name" value="30S RIBOSOMAL PROTEIN S1"/>
    <property type="match status" value="1"/>
</dbReference>
<dbReference type="EMBL" id="ABZS01000151">
    <property type="protein sequence ID" value="EEP60104.1"/>
    <property type="molecule type" value="Genomic_DNA"/>
</dbReference>
<sequence>MNEFEKMMEQAVEASHYSKNQKVKGKIVKITDDKVYVDIGQKVEAVLRKQEAEGYKEGDEIEAVFIGKIDKDGYFILSRKGFVMKDKVKKLKEAFEKRQKVKVMVVSKVEKGYIVDIEGIKGFMPFSESGTKRDETLPEGYTFEGYIVKFEERKGNPNVVISRKEALKEEVSAEKEKYLSVLQQGQKVVGKVEKITDKVAVISIDNVVYGILPKSELSWDKNKKFEDVLKAGDSIELVIKEIKDKKPIFSLKALESNPWDKFDKDVGDVVEAAVKEINKFGVIVDVDGVEGFIYNREISHFDYMKAKKNLKAGDKVKAKIIELDKENRKLKLSIKALQENPVEKFLKENPVGSVIEAKVKDVKQKVAFIDLGEIEGIVKLEDATDNNNIKSISSVLKEGKVYKFKVLGVEKDKILLGMKQLLEEEWNEFISKYKVGDVVKGKIKKLIEKGAIVDLRENIEGFIPVSEIALERINIPSDKLKLHQEVEAKIIKIDSENKKITLSIKQILLEEEKRKKEEEKRKAEEEAKRKLLEKLESKKEEGKQPEGEGLGTLGDILKKKLLEKSQ</sequence>
<dbReference type="Gene3D" id="2.40.50.140">
    <property type="entry name" value="Nucleic acid-binding proteins"/>
    <property type="match status" value="6"/>
</dbReference>